<evidence type="ECO:0000259" key="2">
    <source>
        <dbReference type="Pfam" id="PF10263"/>
    </source>
</evidence>
<dbReference type="PANTHER" id="PTHR21220">
    <property type="entry name" value="DNA-DEPENDENT METALLOPROTEASE SPRTN"/>
    <property type="match status" value="1"/>
</dbReference>
<evidence type="ECO:0000313" key="4">
    <source>
        <dbReference type="Proteomes" id="UP000734854"/>
    </source>
</evidence>
<protein>
    <recommendedName>
        <fullName evidence="2">SprT-like domain-containing protein</fullName>
    </recommendedName>
</protein>
<name>A0A8J5FFL6_ZINOF</name>
<feature type="compositionally biased region" description="Basic and acidic residues" evidence="1">
    <location>
        <begin position="250"/>
        <end position="263"/>
    </location>
</feature>
<dbReference type="PANTHER" id="PTHR21220:SF0">
    <property type="entry name" value="DNA-DEPENDENT METALLOPROTEASE SPRTN"/>
    <property type="match status" value="1"/>
</dbReference>
<gene>
    <name evidence="3" type="ORF">ZIOFF_055342</name>
</gene>
<dbReference type="GO" id="GO:0004222">
    <property type="term" value="F:metalloendopeptidase activity"/>
    <property type="evidence" value="ECO:0007669"/>
    <property type="project" value="InterPro"/>
</dbReference>
<sequence length="498" mass="55746">MPPRRRNRARRRPITPSARAVETGADAAAGELRLDIHEMFSHYNTLYFDDSLSCCAVSWSSSTRYIGYCEYYSGGCEICLSEPFLSTQSMCDLKNALLHEMIHAFLWINDHGSSFQATMNSISSSSVMDPQRPAAGYSIMFDHDLQEHQDVKARQMNCELGRNVITSNRNRTLVSDSSKNLLPNQSLDSSFISWYWNSHKELHSGISISPEPPESNYEKINSNAEEKCAKTEDMKKRLPSRVGARRQKLHDKGQKATHTEEKNSLKKYFKSSGEVAHASLDTSFDRGESQVQSKFGELENVESQMGAKKVPKRRRTSNYRKHVSTPSKRRKQGTSGNGCTVMIPSLGYYEIEGDDDAEPLLNKRSERRKKEKLLDSLLHRSAQAAATDGKSLALIGASGNGGGQDVDSSVIYTEGCHSMTPYELVKDAHEARPCLFQIENIEIDTEPSMKDVLLLCPADDQIVESGAFEDESSVRVQNCLRKSMTPPNSLDLVYISDD</sequence>
<evidence type="ECO:0000256" key="1">
    <source>
        <dbReference type="SAM" id="MobiDB-lite"/>
    </source>
</evidence>
<keyword evidence="4" id="KW-1185">Reference proteome</keyword>
<proteinExistence type="predicted"/>
<feature type="compositionally biased region" description="Basic residues" evidence="1">
    <location>
        <begin position="237"/>
        <end position="249"/>
    </location>
</feature>
<dbReference type="Proteomes" id="UP000734854">
    <property type="component" value="Unassembled WGS sequence"/>
</dbReference>
<dbReference type="EMBL" id="JACMSC010000015">
    <property type="protein sequence ID" value="KAG6486762.1"/>
    <property type="molecule type" value="Genomic_DNA"/>
</dbReference>
<dbReference type="GO" id="GO:0031593">
    <property type="term" value="F:polyubiquitin modification-dependent protein binding"/>
    <property type="evidence" value="ECO:0007669"/>
    <property type="project" value="TreeGrafter"/>
</dbReference>
<evidence type="ECO:0000313" key="3">
    <source>
        <dbReference type="EMBL" id="KAG6486762.1"/>
    </source>
</evidence>
<reference evidence="3 4" key="1">
    <citation type="submission" date="2020-08" db="EMBL/GenBank/DDBJ databases">
        <title>Plant Genome Project.</title>
        <authorList>
            <person name="Zhang R.-G."/>
        </authorList>
    </citation>
    <scope>NUCLEOTIDE SEQUENCE [LARGE SCALE GENOMIC DNA]</scope>
    <source>
        <tissue evidence="3">Rhizome</tissue>
    </source>
</reference>
<accession>A0A8J5FFL6</accession>
<dbReference type="AlphaFoldDB" id="A0A8J5FFL6"/>
<feature type="compositionally biased region" description="Basic residues" evidence="1">
    <location>
        <begin position="309"/>
        <end position="332"/>
    </location>
</feature>
<dbReference type="GO" id="GO:0003697">
    <property type="term" value="F:single-stranded DNA binding"/>
    <property type="evidence" value="ECO:0007669"/>
    <property type="project" value="InterPro"/>
</dbReference>
<feature type="domain" description="SprT-like" evidence="2">
    <location>
        <begin position="36"/>
        <end position="125"/>
    </location>
</feature>
<dbReference type="InterPro" id="IPR006640">
    <property type="entry name" value="SprT-like_domain"/>
</dbReference>
<comment type="caution">
    <text evidence="3">The sequence shown here is derived from an EMBL/GenBank/DDBJ whole genome shotgun (WGS) entry which is preliminary data.</text>
</comment>
<dbReference type="Pfam" id="PF10263">
    <property type="entry name" value="SprT-like"/>
    <property type="match status" value="1"/>
</dbReference>
<feature type="region of interest" description="Disordered" evidence="1">
    <location>
        <begin position="230"/>
        <end position="263"/>
    </location>
</feature>
<dbReference type="InterPro" id="IPR044245">
    <property type="entry name" value="Spartan"/>
</dbReference>
<dbReference type="GO" id="GO:0005634">
    <property type="term" value="C:nucleus"/>
    <property type="evidence" value="ECO:0007669"/>
    <property type="project" value="TreeGrafter"/>
</dbReference>
<feature type="region of interest" description="Disordered" evidence="1">
    <location>
        <begin position="301"/>
        <end position="337"/>
    </location>
</feature>
<organism evidence="3 4">
    <name type="scientific">Zingiber officinale</name>
    <name type="common">Ginger</name>
    <name type="synonym">Amomum zingiber</name>
    <dbReference type="NCBI Taxonomy" id="94328"/>
    <lineage>
        <taxon>Eukaryota</taxon>
        <taxon>Viridiplantae</taxon>
        <taxon>Streptophyta</taxon>
        <taxon>Embryophyta</taxon>
        <taxon>Tracheophyta</taxon>
        <taxon>Spermatophyta</taxon>
        <taxon>Magnoliopsida</taxon>
        <taxon>Liliopsida</taxon>
        <taxon>Zingiberales</taxon>
        <taxon>Zingiberaceae</taxon>
        <taxon>Zingiber</taxon>
    </lineage>
</organism>
<dbReference type="GO" id="GO:0006974">
    <property type="term" value="P:DNA damage response"/>
    <property type="evidence" value="ECO:0007669"/>
    <property type="project" value="InterPro"/>
</dbReference>